<feature type="region of interest" description="Disordered" evidence="6">
    <location>
        <begin position="194"/>
        <end position="222"/>
    </location>
</feature>
<feature type="transmembrane region" description="Helical" evidence="7">
    <location>
        <begin position="265"/>
        <end position="283"/>
    </location>
</feature>
<name>A0A1Y0EJC3_9BURK</name>
<gene>
    <name evidence="9" type="ORF">CCO03_01465</name>
</gene>
<feature type="transmembrane region" description="Helical" evidence="7">
    <location>
        <begin position="417"/>
        <end position="435"/>
    </location>
</feature>
<dbReference type="GO" id="GO:0022857">
    <property type="term" value="F:transmembrane transporter activity"/>
    <property type="evidence" value="ECO:0007669"/>
    <property type="project" value="InterPro"/>
</dbReference>
<dbReference type="AlphaFoldDB" id="A0A1Y0EJC3"/>
<dbReference type="GO" id="GO:0005886">
    <property type="term" value="C:plasma membrane"/>
    <property type="evidence" value="ECO:0007669"/>
    <property type="project" value="UniProtKB-SubCell"/>
</dbReference>
<keyword evidence="5 7" id="KW-0472">Membrane</keyword>
<evidence type="ECO:0000256" key="5">
    <source>
        <dbReference type="ARBA" id="ARBA00023136"/>
    </source>
</evidence>
<evidence type="ECO:0000256" key="4">
    <source>
        <dbReference type="ARBA" id="ARBA00022989"/>
    </source>
</evidence>
<feature type="transmembrane region" description="Helical" evidence="7">
    <location>
        <begin position="136"/>
        <end position="158"/>
    </location>
</feature>
<dbReference type="PANTHER" id="PTHR43124:SF3">
    <property type="entry name" value="CHLORAMPHENICOL EFFLUX PUMP RV0191"/>
    <property type="match status" value="1"/>
</dbReference>
<keyword evidence="2" id="KW-1003">Cell membrane</keyword>
<proteinExistence type="predicted"/>
<dbReference type="InterPro" id="IPR020846">
    <property type="entry name" value="MFS_dom"/>
</dbReference>
<protein>
    <recommendedName>
        <fullName evidence="8">Major facilitator superfamily (MFS) profile domain-containing protein</fullName>
    </recommendedName>
</protein>
<evidence type="ECO:0000313" key="9">
    <source>
        <dbReference type="EMBL" id="ARU03528.1"/>
    </source>
</evidence>
<dbReference type="InterPro" id="IPR050189">
    <property type="entry name" value="MFS_Efflux_Transporters"/>
</dbReference>
<dbReference type="EMBL" id="CP021455">
    <property type="protein sequence ID" value="ARU03528.1"/>
    <property type="molecule type" value="Genomic_DNA"/>
</dbReference>
<dbReference type="SUPFAM" id="SSF103473">
    <property type="entry name" value="MFS general substrate transporter"/>
    <property type="match status" value="1"/>
</dbReference>
<dbReference type="InterPro" id="IPR036259">
    <property type="entry name" value="MFS_trans_sf"/>
</dbReference>
<evidence type="ECO:0000259" key="8">
    <source>
        <dbReference type="PROSITE" id="PS50850"/>
    </source>
</evidence>
<evidence type="ECO:0000256" key="3">
    <source>
        <dbReference type="ARBA" id="ARBA00022692"/>
    </source>
</evidence>
<feature type="transmembrane region" description="Helical" evidence="7">
    <location>
        <begin position="45"/>
        <end position="66"/>
    </location>
</feature>
<feature type="domain" description="Major facilitator superfamily (MFS) profile" evidence="8">
    <location>
        <begin position="11"/>
        <end position="440"/>
    </location>
</feature>
<dbReference type="Pfam" id="PF07690">
    <property type="entry name" value="MFS_1"/>
    <property type="match status" value="1"/>
</dbReference>
<dbReference type="InterPro" id="IPR011701">
    <property type="entry name" value="MFS"/>
</dbReference>
<dbReference type="OrthoDB" id="5966585at2"/>
<accession>A0A1Y0EJC3</accession>
<feature type="transmembrane region" description="Helical" evidence="7">
    <location>
        <begin position="103"/>
        <end position="129"/>
    </location>
</feature>
<dbReference type="KEGG" id="cser:CCO03_01465"/>
<dbReference type="RefSeq" id="WP_087276291.1">
    <property type="nucleotide sequence ID" value="NZ_CP021455.1"/>
</dbReference>
<comment type="subcellular location">
    <subcellularLocation>
        <location evidence="1">Cell membrane</location>
        <topology evidence="1">Multi-pass membrane protein</topology>
    </subcellularLocation>
</comment>
<feature type="compositionally biased region" description="Low complexity" evidence="6">
    <location>
        <begin position="208"/>
        <end position="222"/>
    </location>
</feature>
<dbReference type="PANTHER" id="PTHR43124">
    <property type="entry name" value="PURINE EFFLUX PUMP PBUE"/>
    <property type="match status" value="1"/>
</dbReference>
<evidence type="ECO:0000256" key="2">
    <source>
        <dbReference type="ARBA" id="ARBA00022475"/>
    </source>
</evidence>
<keyword evidence="3 7" id="KW-0812">Transmembrane</keyword>
<evidence type="ECO:0000256" key="6">
    <source>
        <dbReference type="SAM" id="MobiDB-lite"/>
    </source>
</evidence>
<evidence type="ECO:0000256" key="1">
    <source>
        <dbReference type="ARBA" id="ARBA00004651"/>
    </source>
</evidence>
<sequence>MTAADRERRRIVITLGIAQTFAWGSTYYLPAILATPMAADLGVTASFVFAAFSMSLLVTAVLGPWFGRAIDQRGGRPFMAATSVIFAVSLLMLALAQGRWTLILAWVGIGIGSAMGLYEAAFATVVRLYGASARGAITGITLIGGFTGTVSWPLSTFLEAHLGWRWACVVWAAINLLVCLPLYLSLPPERQEAPALTSPAGQPGGIGATPSTTPSATLSPATTASPLAVPTAAPQAAPHAPGTVTTAPAGAPANGMGVRLNDPRVLLLAFLFAALGIVATAMASQLPGVLMASGVSAGTALWVSMLVGPTQVAARIVELRFMGNRSPMLSTWLATGLHPVGALCLLLLGPPAALVFGLVHGVGNGLLTIARGALPLAIFGPKGYGQLQGWLLAPARITQAFTPWWFGLALASWGGQALWLTAGLSVLGLLALAGLQRVMTRQTAAATLASPQIEAR</sequence>
<keyword evidence="10" id="KW-1185">Reference proteome</keyword>
<reference evidence="9 10" key="1">
    <citation type="submission" date="2017-05" db="EMBL/GenBank/DDBJ databases">
        <authorList>
            <person name="Song R."/>
            <person name="Chenine A.L."/>
            <person name="Ruprecht R.M."/>
        </authorList>
    </citation>
    <scope>NUCLEOTIDE SEQUENCE [LARGE SCALE GENOMIC DNA]</scope>
    <source>
        <strain evidence="9 10">DSM 26136</strain>
    </source>
</reference>
<evidence type="ECO:0000313" key="10">
    <source>
        <dbReference type="Proteomes" id="UP000196138"/>
    </source>
</evidence>
<organism evidence="9 10">
    <name type="scientific">Comamonas serinivorans</name>
    <dbReference type="NCBI Taxonomy" id="1082851"/>
    <lineage>
        <taxon>Bacteria</taxon>
        <taxon>Pseudomonadati</taxon>
        <taxon>Pseudomonadota</taxon>
        <taxon>Betaproteobacteria</taxon>
        <taxon>Burkholderiales</taxon>
        <taxon>Comamonadaceae</taxon>
        <taxon>Comamonas</taxon>
    </lineage>
</organism>
<feature type="transmembrane region" description="Helical" evidence="7">
    <location>
        <begin position="78"/>
        <end position="97"/>
    </location>
</feature>
<dbReference type="PROSITE" id="PS50850">
    <property type="entry name" value="MFS"/>
    <property type="match status" value="1"/>
</dbReference>
<feature type="transmembrane region" description="Helical" evidence="7">
    <location>
        <begin position="12"/>
        <end position="33"/>
    </location>
</feature>
<feature type="transmembrane region" description="Helical" evidence="7">
    <location>
        <begin position="289"/>
        <end position="308"/>
    </location>
</feature>
<keyword evidence="4 7" id="KW-1133">Transmembrane helix</keyword>
<dbReference type="Gene3D" id="1.20.1250.20">
    <property type="entry name" value="MFS general substrate transporter like domains"/>
    <property type="match status" value="1"/>
</dbReference>
<dbReference type="Proteomes" id="UP000196138">
    <property type="component" value="Chromosome"/>
</dbReference>
<feature type="transmembrane region" description="Helical" evidence="7">
    <location>
        <begin position="164"/>
        <end position="184"/>
    </location>
</feature>
<evidence type="ECO:0000256" key="7">
    <source>
        <dbReference type="SAM" id="Phobius"/>
    </source>
</evidence>